<dbReference type="EMBL" id="CP103836">
    <property type="protein sequence ID" value="WOB47900.1"/>
    <property type="molecule type" value="Genomic_DNA"/>
</dbReference>
<dbReference type="Proteomes" id="UP001302716">
    <property type="component" value="Chromosome"/>
</dbReference>
<feature type="transmembrane region" description="Helical" evidence="1">
    <location>
        <begin position="219"/>
        <end position="248"/>
    </location>
</feature>
<evidence type="ECO:0000313" key="3">
    <source>
        <dbReference type="Proteomes" id="UP001302716"/>
    </source>
</evidence>
<gene>
    <name evidence="2" type="ORF">NYR97_11395</name>
</gene>
<proteinExistence type="predicted"/>
<keyword evidence="1" id="KW-0472">Membrane</keyword>
<dbReference type="AlphaFoldDB" id="A0AAU0B7B6"/>
<keyword evidence="1" id="KW-0812">Transmembrane</keyword>
<evidence type="ECO:0000313" key="2">
    <source>
        <dbReference type="EMBL" id="WOB47900.1"/>
    </source>
</evidence>
<keyword evidence="3" id="KW-1185">Reference proteome</keyword>
<evidence type="ECO:0000256" key="1">
    <source>
        <dbReference type="SAM" id="Phobius"/>
    </source>
</evidence>
<feature type="transmembrane region" description="Helical" evidence="1">
    <location>
        <begin position="173"/>
        <end position="199"/>
    </location>
</feature>
<accession>A0AAU0B7B6</accession>
<dbReference type="RefSeq" id="WP_316693065.1">
    <property type="nucleotide sequence ID" value="NZ_CP103836.1"/>
</dbReference>
<organism evidence="2 3">
    <name type="scientific">Xanthomonas hydrangeae</name>
    <dbReference type="NCBI Taxonomy" id="2775159"/>
    <lineage>
        <taxon>Bacteria</taxon>
        <taxon>Pseudomonadati</taxon>
        <taxon>Pseudomonadota</taxon>
        <taxon>Gammaproteobacteria</taxon>
        <taxon>Lysobacterales</taxon>
        <taxon>Lysobacteraceae</taxon>
        <taxon>Xanthomonas</taxon>
    </lineage>
</organism>
<keyword evidence="1" id="KW-1133">Transmembrane helix</keyword>
<reference evidence="2 3" key="1">
    <citation type="submission" date="2022-08" db="EMBL/GenBank/DDBJ databases">
        <title>Whole genome sequencing-based tracing of a 2022 introduction and outbreak of Xanthomonas hortorum pv. pelargonii.</title>
        <authorList>
            <person name="Iruegas-Bocardo F."/>
            <person name="Weisberg A.K."/>
            <person name="Riutta E.R."/>
            <person name="Kilday K."/>
            <person name="Bonkowski J.C."/>
            <person name="Creswell T."/>
            <person name="Daughtrey M.L."/>
            <person name="Rane K."/>
            <person name="Grunwald N.J."/>
            <person name="Chang J.H."/>
            <person name="Putnam M.L."/>
        </authorList>
    </citation>
    <scope>NUCLEOTIDE SEQUENCE [LARGE SCALE GENOMIC DNA]</scope>
    <source>
        <strain evidence="2 3">22-323</strain>
    </source>
</reference>
<protein>
    <submittedName>
        <fullName evidence="2">Uncharacterized protein</fullName>
    </submittedName>
</protein>
<sequence length="431" mass="45499">MALPTGNNKTLPQSMKDFKLDGTIGEHIARARTSCAHLSDTPFQGSYAATGTPVLQSTPDVMSAYQQSDFATISALQTTAQNDLQPIYTNISTLGSSAWTPVTTTLPDGSNATLYVSWAGSNGSYVVSYTSGVTEIQATGDDPTYQAEVQIGIYSATGSIAGIHTYNITIPTLAVAAAAALVVGVAISGAIAYGLGFAVSVVTNLMVTVATEVFGIEEISFAVSASAVGGLAIMIGFAIVFIGLMYLWNYINRQYTIRVQVFNWDQGSVWQSLGWALQNAKIPGADSDALIYNIPAALPAGSRPPIPGTNWTTLTASVSYVPIIFMNEKTYMGGCEMAITHGRQADGTGFTWGFSCPRTSDNEQAGVPGTIDAEEFLNNPPWNDHPEGFIINTPSGTPVTFSLDGLSGRSDGTYNSYIHIDNPNPPELPPA</sequence>
<name>A0AAU0B7B6_9XANT</name>